<dbReference type="PANTHER" id="PTHR28360">
    <property type="entry name" value="DYNACTIN SUBUNIT 3"/>
    <property type="match status" value="1"/>
</dbReference>
<feature type="coiled-coil region" evidence="1">
    <location>
        <begin position="252"/>
        <end position="279"/>
    </location>
</feature>
<sequence>MSHIGSVFLGDVQRHRHLSTSTPPSSPPPNATVGPGATYSFGGVDLDDTDQDKAPRSQPAPPSISPALSLELRLRWLETLLFGAKHDLQDQSAKGGVKAEKLKDGETLTRRAEDLQRRLDGVAQSNDALKRFMDRYEQYAHMLTPAFALSGTLPVNPPTYENMSSSELDAFLAEMESDIRGAERDLREISTLENKGVTGAGKLGDYEALQPRLEALLQAHDEDLRMAADLEKRIALLMDHYATNVDTLSELFVSWDETIRDAEEEVDKLEKDRDERRKLGYE</sequence>
<evidence type="ECO:0000313" key="3">
    <source>
        <dbReference type="EMBL" id="PIL25257.1"/>
    </source>
</evidence>
<name>A0A2G8RUR8_9APHY</name>
<dbReference type="STRING" id="1077348.A0A2G8RUR8"/>
<gene>
    <name evidence="3" type="ORF">GSI_13146</name>
</gene>
<organism evidence="3 4">
    <name type="scientific">Ganoderma sinense ZZ0214-1</name>
    <dbReference type="NCBI Taxonomy" id="1077348"/>
    <lineage>
        <taxon>Eukaryota</taxon>
        <taxon>Fungi</taxon>
        <taxon>Dikarya</taxon>
        <taxon>Basidiomycota</taxon>
        <taxon>Agaricomycotina</taxon>
        <taxon>Agaricomycetes</taxon>
        <taxon>Polyporales</taxon>
        <taxon>Polyporaceae</taxon>
        <taxon>Ganoderma</taxon>
    </lineage>
</organism>
<keyword evidence="1" id="KW-0175">Coiled coil</keyword>
<protein>
    <submittedName>
        <fullName evidence="3">Uncharacterized protein</fullName>
    </submittedName>
</protein>
<evidence type="ECO:0000256" key="2">
    <source>
        <dbReference type="SAM" id="MobiDB-lite"/>
    </source>
</evidence>
<feature type="region of interest" description="Disordered" evidence="2">
    <location>
        <begin position="10"/>
        <end position="65"/>
    </location>
</feature>
<dbReference type="Proteomes" id="UP000230002">
    <property type="component" value="Unassembled WGS sequence"/>
</dbReference>
<dbReference type="OrthoDB" id="16729at2759"/>
<dbReference type="GO" id="GO:0005869">
    <property type="term" value="C:dynactin complex"/>
    <property type="evidence" value="ECO:0007669"/>
    <property type="project" value="InterPro"/>
</dbReference>
<proteinExistence type="predicted"/>
<dbReference type="PANTHER" id="PTHR28360:SF1">
    <property type="entry name" value="DYNACTIN SUBUNIT 3"/>
    <property type="match status" value="1"/>
</dbReference>
<dbReference type="AlphaFoldDB" id="A0A2G8RUR8"/>
<reference evidence="3 4" key="1">
    <citation type="journal article" date="2015" name="Sci. Rep.">
        <title>Chromosome-level genome map provides insights into diverse defense mechanisms in the medicinal fungus Ganoderma sinense.</title>
        <authorList>
            <person name="Zhu Y."/>
            <person name="Xu J."/>
            <person name="Sun C."/>
            <person name="Zhou S."/>
            <person name="Xu H."/>
            <person name="Nelson D.R."/>
            <person name="Qian J."/>
            <person name="Song J."/>
            <person name="Luo H."/>
            <person name="Xiang L."/>
            <person name="Li Y."/>
            <person name="Xu Z."/>
            <person name="Ji A."/>
            <person name="Wang L."/>
            <person name="Lu S."/>
            <person name="Hayward A."/>
            <person name="Sun W."/>
            <person name="Li X."/>
            <person name="Schwartz D.C."/>
            <person name="Wang Y."/>
            <person name="Chen S."/>
        </authorList>
    </citation>
    <scope>NUCLEOTIDE SEQUENCE [LARGE SCALE GENOMIC DNA]</scope>
    <source>
        <strain evidence="3 4">ZZ0214-1</strain>
    </source>
</reference>
<dbReference type="GO" id="GO:0061640">
    <property type="term" value="P:cytoskeleton-dependent cytokinesis"/>
    <property type="evidence" value="ECO:0007669"/>
    <property type="project" value="InterPro"/>
</dbReference>
<comment type="caution">
    <text evidence="3">The sequence shown here is derived from an EMBL/GenBank/DDBJ whole genome shotgun (WGS) entry which is preliminary data.</text>
</comment>
<accession>A0A2G8RUR8</accession>
<dbReference type="EMBL" id="AYKW01000056">
    <property type="protein sequence ID" value="PIL25257.1"/>
    <property type="molecule type" value="Genomic_DNA"/>
</dbReference>
<dbReference type="InterPro" id="IPR009991">
    <property type="entry name" value="DCTN3"/>
</dbReference>
<evidence type="ECO:0000256" key="1">
    <source>
        <dbReference type="SAM" id="Coils"/>
    </source>
</evidence>
<evidence type="ECO:0000313" key="4">
    <source>
        <dbReference type="Proteomes" id="UP000230002"/>
    </source>
</evidence>
<dbReference type="Pfam" id="PF07426">
    <property type="entry name" value="Dynactin_p22"/>
    <property type="match status" value="1"/>
</dbReference>
<keyword evidence="4" id="KW-1185">Reference proteome</keyword>